<reference evidence="1 2" key="1">
    <citation type="submission" date="2023-09" db="EMBL/GenBank/DDBJ databases">
        <title>Complete genome of Streptomyces roseicoloratus T14.</title>
        <authorList>
            <person name="Bashizi T."/>
            <person name="Kim M.-J."/>
            <person name="Lee G."/>
            <person name="Tagele S.B."/>
            <person name="Shin J.-H."/>
        </authorList>
    </citation>
    <scope>NUCLEOTIDE SEQUENCE [LARGE SCALE GENOMIC DNA]</scope>
    <source>
        <strain evidence="1 2">T14</strain>
    </source>
</reference>
<dbReference type="Proteomes" id="UP001250858">
    <property type="component" value="Chromosome"/>
</dbReference>
<sequence>MALAILVSGSPSRIRATPAPVGTVLGAGRGRVGDALARPDAQVELFFPVPDRPSPSCPPRNRTAT</sequence>
<accession>A0ABY9S1W2</accession>
<keyword evidence="2" id="KW-1185">Reference proteome</keyword>
<dbReference type="RefSeq" id="WP_309549894.1">
    <property type="nucleotide sequence ID" value="NZ_CP133762.1"/>
</dbReference>
<evidence type="ECO:0000313" key="2">
    <source>
        <dbReference type="Proteomes" id="UP001250858"/>
    </source>
</evidence>
<protein>
    <submittedName>
        <fullName evidence="1">Uncharacterized protein</fullName>
    </submittedName>
</protein>
<name>A0ABY9S1W2_9ACTN</name>
<organism evidence="1 2">
    <name type="scientific">Streptomyces roseicoloratus</name>
    <dbReference type="NCBI Taxonomy" id="2508722"/>
    <lineage>
        <taxon>Bacteria</taxon>
        <taxon>Bacillati</taxon>
        <taxon>Actinomycetota</taxon>
        <taxon>Actinomycetes</taxon>
        <taxon>Kitasatosporales</taxon>
        <taxon>Streptomycetaceae</taxon>
        <taxon>Streptomyces</taxon>
    </lineage>
</organism>
<dbReference type="EMBL" id="CP133762">
    <property type="protein sequence ID" value="WMX48414.1"/>
    <property type="molecule type" value="Genomic_DNA"/>
</dbReference>
<proteinExistence type="predicted"/>
<evidence type="ECO:0000313" key="1">
    <source>
        <dbReference type="EMBL" id="WMX48414.1"/>
    </source>
</evidence>
<gene>
    <name evidence="1" type="ORF">RGF97_31460</name>
</gene>